<dbReference type="GO" id="GO:0007342">
    <property type="term" value="P:fusion of sperm to egg plasma membrane involved in single fertilization"/>
    <property type="evidence" value="ECO:0007669"/>
    <property type="project" value="InterPro"/>
</dbReference>
<dbReference type="InterPro" id="IPR034549">
    <property type="entry name" value="SPACA6"/>
</dbReference>
<feature type="domain" description="Ig-like" evidence="2">
    <location>
        <begin position="161"/>
        <end position="246"/>
    </location>
</feature>
<keyword evidence="1" id="KW-1133">Transmembrane helix</keyword>
<protein>
    <submittedName>
        <fullName evidence="4">Sperm acrosome membrane-associated protein 6 isoform X1</fullName>
    </submittedName>
</protein>
<dbReference type="RefSeq" id="XP_034290820.1">
    <property type="nucleotide sequence ID" value="XM_034434929.2"/>
</dbReference>
<dbReference type="AlphaFoldDB" id="A0A6P9DHQ8"/>
<evidence type="ECO:0000256" key="1">
    <source>
        <dbReference type="SAM" id="Phobius"/>
    </source>
</evidence>
<name>A0A6P9DHQ8_PANGU</name>
<evidence type="ECO:0000259" key="2">
    <source>
        <dbReference type="PROSITE" id="PS50835"/>
    </source>
</evidence>
<dbReference type="InterPro" id="IPR007110">
    <property type="entry name" value="Ig-like_dom"/>
</dbReference>
<evidence type="ECO:0000313" key="3">
    <source>
        <dbReference type="Proteomes" id="UP001652622"/>
    </source>
</evidence>
<sequence length="336" mass="38024">MTPGKNSFLRGLFLETSVMSGGDVLFLWLVFSSRATACLNCFSTAAQRLRICQYFWGYQSEKHQTCLGTLESAFRPLSKTQVDVSEIEKLKDAFGRVVFYLEEKGMAKAPFQEAVPEAVNEVEKEIAQLKAAPPCIPPCGYQKESHYYRCSSCSIMDCQLPIDCPIQDIHKLEGDATFLNCEVAFQTSSDRTFRWKFVKDLRTEELFLFHDLNFGVNPSLLIRPTLGSHHGTFACELEEENDVVVRKYFYVNVTEKRLGNEKKLQEMFKAILNSPPESVQEAVVVNKLPSLQDLMSQPDYLRKRGVIVLILGITGISLLVTLAVLSLYRWATDFGP</sequence>
<keyword evidence="1" id="KW-0472">Membrane</keyword>
<dbReference type="PANTHER" id="PTHR37366">
    <property type="entry name" value="SPERM ACROSOME MEMBRANE-ASSOCIATED PROTEIN 6"/>
    <property type="match status" value="1"/>
</dbReference>
<dbReference type="CTD" id="147650"/>
<dbReference type="KEGG" id="pgut:117675881"/>
<gene>
    <name evidence="4" type="primary">SPACA6</name>
</gene>
<keyword evidence="3" id="KW-1185">Reference proteome</keyword>
<accession>A0A6P9DHQ8</accession>
<keyword evidence="1" id="KW-0812">Transmembrane</keyword>
<reference evidence="4" key="1">
    <citation type="submission" date="2025-08" db="UniProtKB">
        <authorList>
            <consortium name="RefSeq"/>
        </authorList>
    </citation>
    <scope>IDENTIFICATION</scope>
    <source>
        <tissue evidence="4">Blood</tissue>
    </source>
</reference>
<evidence type="ECO:0000313" key="4">
    <source>
        <dbReference type="RefSeq" id="XP_034290820.1"/>
    </source>
</evidence>
<proteinExistence type="predicted"/>
<dbReference type="Proteomes" id="UP001652622">
    <property type="component" value="Unplaced"/>
</dbReference>
<dbReference type="GeneID" id="117675881"/>
<organism evidence="3 4">
    <name type="scientific">Pantherophis guttatus</name>
    <name type="common">Corn snake</name>
    <name type="synonym">Elaphe guttata</name>
    <dbReference type="NCBI Taxonomy" id="94885"/>
    <lineage>
        <taxon>Eukaryota</taxon>
        <taxon>Metazoa</taxon>
        <taxon>Chordata</taxon>
        <taxon>Craniata</taxon>
        <taxon>Vertebrata</taxon>
        <taxon>Euteleostomi</taxon>
        <taxon>Lepidosauria</taxon>
        <taxon>Squamata</taxon>
        <taxon>Bifurcata</taxon>
        <taxon>Unidentata</taxon>
        <taxon>Episquamata</taxon>
        <taxon>Toxicofera</taxon>
        <taxon>Serpentes</taxon>
        <taxon>Colubroidea</taxon>
        <taxon>Colubridae</taxon>
        <taxon>Colubrinae</taxon>
        <taxon>Pantherophis</taxon>
    </lineage>
</organism>
<dbReference type="PROSITE" id="PS50835">
    <property type="entry name" value="IG_LIKE"/>
    <property type="match status" value="1"/>
</dbReference>
<dbReference type="PANTHER" id="PTHR37366:SF1">
    <property type="entry name" value="SPERM ACROSOME MEMBRANE-ASSOCIATED PROTEIN 6"/>
    <property type="match status" value="1"/>
</dbReference>
<feature type="transmembrane region" description="Helical" evidence="1">
    <location>
        <begin position="305"/>
        <end position="328"/>
    </location>
</feature>